<gene>
    <name evidence="1" type="ORF">LCGC14_0589750</name>
</gene>
<organism evidence="1">
    <name type="scientific">marine sediment metagenome</name>
    <dbReference type="NCBI Taxonomy" id="412755"/>
    <lineage>
        <taxon>unclassified sequences</taxon>
        <taxon>metagenomes</taxon>
        <taxon>ecological metagenomes</taxon>
    </lineage>
</organism>
<protein>
    <submittedName>
        <fullName evidence="1">Uncharacterized protein</fullName>
    </submittedName>
</protein>
<accession>A0A0F9U019</accession>
<reference evidence="1" key="1">
    <citation type="journal article" date="2015" name="Nature">
        <title>Complex archaea that bridge the gap between prokaryotes and eukaryotes.</title>
        <authorList>
            <person name="Spang A."/>
            <person name="Saw J.H."/>
            <person name="Jorgensen S.L."/>
            <person name="Zaremba-Niedzwiedzka K."/>
            <person name="Martijn J."/>
            <person name="Lind A.E."/>
            <person name="van Eijk R."/>
            <person name="Schleper C."/>
            <person name="Guy L."/>
            <person name="Ettema T.J."/>
        </authorList>
    </citation>
    <scope>NUCLEOTIDE SEQUENCE</scope>
</reference>
<name>A0A0F9U019_9ZZZZ</name>
<evidence type="ECO:0000313" key="1">
    <source>
        <dbReference type="EMBL" id="KKN54706.1"/>
    </source>
</evidence>
<dbReference type="AlphaFoldDB" id="A0A0F9U019"/>
<dbReference type="InterPro" id="IPR056209">
    <property type="entry name" value="SU10_adaptor"/>
</dbReference>
<proteinExistence type="predicted"/>
<dbReference type="Pfam" id="PF24175">
    <property type="entry name" value="SU10_adaptor"/>
    <property type="match status" value="1"/>
</dbReference>
<comment type="caution">
    <text evidence="1">The sequence shown here is derived from an EMBL/GenBank/DDBJ whole genome shotgun (WGS) entry which is preliminary data.</text>
</comment>
<sequence length="339" mass="36798">MIIWIDQLFQTSLQGKVESTASLGFDNLMAIVAERSGYGYRADQAAGLSDAEELEVGLYVEEGQRDFLLSYDWSFMRPVATSVLWATTTATTTMTTGGESDKTITASVATFYPTMVGHTIVSTNGSYVIDGYSSSTVVTVTSDASADSGEAFQITADGSYRLPDDFGGLIGDVYFQANDGLWLSLSSTGVAELLELLQVSTSTGRPTVCTVEAINVSGLIGQRFDLLTWRIADSNYTVRYQYQVLPDQLVANGYPYGGARHAETIKYACLAAMERSKQQLADGPYQRQYNRFLALSIRADQRGRAGSLGLLVDARPGRWRRGNYGPLARTVTVGGVSYP</sequence>
<dbReference type="EMBL" id="LAZR01000917">
    <property type="protein sequence ID" value="KKN54706.1"/>
    <property type="molecule type" value="Genomic_DNA"/>
</dbReference>